<keyword evidence="5" id="KW-1185">Reference proteome</keyword>
<dbReference type="SUPFAM" id="SSF55781">
    <property type="entry name" value="GAF domain-like"/>
    <property type="match status" value="1"/>
</dbReference>
<name>A0AAN5AIQ6_9BACT</name>
<gene>
    <name evidence="4" type="ORF">PEDI_12820</name>
</gene>
<sequence length="505" mass="57444">MKRITQLPIQKSFVVIIMSVFFVNLAVILFALNLSQTNSVEIDLSGRNRMLSQRMVLFSKLYKDGDETAREIALKACNLHDESLYALKYGGIAPEMGSGQVSPPSSKSIEKALFMVEKAWKPYRASVLKILNKDQYSAEEQEEAMHFLTSHTTSMLKINNALVQEYVMQSKGQRSTLLYSMIGYLVFLFGVCIIMLHFFNRFVFREIGMLAQGMRGIVEGDYEYRFRPGGGKELLQLSKSLNEFLEKVKKAKIYVSHLGEGNLDWENSENDELFSALERTRGLLLEERLATERRVWVNEGHALFADTLRQQSGDVGKFSRMLLKQLVDYVKAAQGALFLLEKSGDQQVLEMKSCYAYSREKFKQKVIPLGEGLISEVVMENQYHYMVDLPENYCELTTGLGGTTPRALLIVPLSSDQEVVGVLELAAMRELKDFEIDFVLKLAESIGASLLTMKMNIQNLKLLQEAEEMAEQMRAQEEELRQNMEELQATQENMIRAKNDRIGAS</sequence>
<feature type="coiled-coil region" evidence="1">
    <location>
        <begin position="459"/>
        <end position="500"/>
    </location>
</feature>
<keyword evidence="2" id="KW-0812">Transmembrane</keyword>
<dbReference type="InterPro" id="IPR003018">
    <property type="entry name" value="GAF"/>
</dbReference>
<dbReference type="EMBL" id="BQKE01000001">
    <property type="protein sequence ID" value="GJM60730.1"/>
    <property type="molecule type" value="Genomic_DNA"/>
</dbReference>
<keyword evidence="2" id="KW-0472">Membrane</keyword>
<accession>A0AAN5AIQ6</accession>
<organism evidence="4 5">
    <name type="scientific">Persicobacter diffluens</name>
    <dbReference type="NCBI Taxonomy" id="981"/>
    <lineage>
        <taxon>Bacteria</taxon>
        <taxon>Pseudomonadati</taxon>
        <taxon>Bacteroidota</taxon>
        <taxon>Cytophagia</taxon>
        <taxon>Cytophagales</taxon>
        <taxon>Persicobacteraceae</taxon>
        <taxon>Persicobacter</taxon>
    </lineage>
</organism>
<dbReference type="CDD" id="cd06225">
    <property type="entry name" value="HAMP"/>
    <property type="match status" value="1"/>
</dbReference>
<dbReference type="InterPro" id="IPR003660">
    <property type="entry name" value="HAMP_dom"/>
</dbReference>
<comment type="caution">
    <text evidence="4">The sequence shown here is derived from an EMBL/GenBank/DDBJ whole genome shotgun (WGS) entry which is preliminary data.</text>
</comment>
<dbReference type="Gene3D" id="3.30.450.40">
    <property type="match status" value="1"/>
</dbReference>
<proteinExistence type="predicted"/>
<evidence type="ECO:0000313" key="5">
    <source>
        <dbReference type="Proteomes" id="UP001310022"/>
    </source>
</evidence>
<dbReference type="PROSITE" id="PS50885">
    <property type="entry name" value="HAMP"/>
    <property type="match status" value="1"/>
</dbReference>
<reference evidence="4 5" key="1">
    <citation type="submission" date="2021-12" db="EMBL/GenBank/DDBJ databases">
        <title>Genome sequencing of bacteria with rrn-lacking chromosome and rrn-plasmid.</title>
        <authorList>
            <person name="Anda M."/>
            <person name="Iwasaki W."/>
        </authorList>
    </citation>
    <scope>NUCLEOTIDE SEQUENCE [LARGE SCALE GENOMIC DNA]</scope>
    <source>
        <strain evidence="4 5">NBRC 15940</strain>
    </source>
</reference>
<keyword evidence="2" id="KW-1133">Transmembrane helix</keyword>
<evidence type="ECO:0000313" key="4">
    <source>
        <dbReference type="EMBL" id="GJM60730.1"/>
    </source>
</evidence>
<feature type="transmembrane region" description="Helical" evidence="2">
    <location>
        <begin position="177"/>
        <end position="199"/>
    </location>
</feature>
<evidence type="ECO:0000259" key="3">
    <source>
        <dbReference type="PROSITE" id="PS50885"/>
    </source>
</evidence>
<dbReference type="AlphaFoldDB" id="A0AAN5AIQ6"/>
<dbReference type="Gene3D" id="6.10.340.10">
    <property type="match status" value="1"/>
</dbReference>
<feature type="transmembrane region" description="Helical" evidence="2">
    <location>
        <begin position="12"/>
        <end position="32"/>
    </location>
</feature>
<protein>
    <recommendedName>
        <fullName evidence="3">HAMP domain-containing protein</fullName>
    </recommendedName>
</protein>
<dbReference type="Proteomes" id="UP001310022">
    <property type="component" value="Unassembled WGS sequence"/>
</dbReference>
<keyword evidence="1" id="KW-0175">Coiled coil</keyword>
<dbReference type="GO" id="GO:0007165">
    <property type="term" value="P:signal transduction"/>
    <property type="evidence" value="ECO:0007669"/>
    <property type="project" value="InterPro"/>
</dbReference>
<feature type="domain" description="HAMP" evidence="3">
    <location>
        <begin position="201"/>
        <end position="253"/>
    </location>
</feature>
<dbReference type="SMART" id="SM00065">
    <property type="entry name" value="GAF"/>
    <property type="match status" value="1"/>
</dbReference>
<dbReference type="GO" id="GO:0016020">
    <property type="term" value="C:membrane"/>
    <property type="evidence" value="ECO:0007669"/>
    <property type="project" value="InterPro"/>
</dbReference>
<dbReference type="Pfam" id="PF13185">
    <property type="entry name" value="GAF_2"/>
    <property type="match status" value="1"/>
</dbReference>
<evidence type="ECO:0000256" key="1">
    <source>
        <dbReference type="SAM" id="Coils"/>
    </source>
</evidence>
<dbReference type="RefSeq" id="WP_338236426.1">
    <property type="nucleotide sequence ID" value="NZ_BQKE01000001.1"/>
</dbReference>
<dbReference type="InterPro" id="IPR029016">
    <property type="entry name" value="GAF-like_dom_sf"/>
</dbReference>
<evidence type="ECO:0000256" key="2">
    <source>
        <dbReference type="SAM" id="Phobius"/>
    </source>
</evidence>